<dbReference type="EC" id="1.1.1.381" evidence="5"/>
<dbReference type="EMBL" id="VSTH01000041">
    <property type="protein sequence ID" value="TYO66129.1"/>
    <property type="molecule type" value="Genomic_DNA"/>
</dbReference>
<organism evidence="12 13">
    <name type="scientific">Bradyrhizobium hipponense</name>
    <dbReference type="NCBI Taxonomy" id="2605638"/>
    <lineage>
        <taxon>Bacteria</taxon>
        <taxon>Pseudomonadati</taxon>
        <taxon>Pseudomonadota</taxon>
        <taxon>Alphaproteobacteria</taxon>
        <taxon>Hyphomicrobiales</taxon>
        <taxon>Nitrobacteraceae</taxon>
        <taxon>Bradyrhizobium</taxon>
    </lineage>
</organism>
<evidence type="ECO:0000256" key="3">
    <source>
        <dbReference type="ARBA" id="ARBA00043812"/>
    </source>
</evidence>
<dbReference type="SUPFAM" id="SSF51735">
    <property type="entry name" value="NAD(P)-binding Rossmann-fold domains"/>
    <property type="match status" value="1"/>
</dbReference>
<sequence length="267" mass="27884">MPDNSSSKPVAVVTGASAGIGAVYARRLAARGFDLILVARRADRLATLSKEVQEKQGTKVAIVAADLTDAADLGRVEQHLAAEKRITMLVNNAGSAKLAPMSATSTDEAASMIALNITALTRLTQAVLPNFLERNSGSIINVASVLSLHSLPISSVYSGTKGYVLNFSRGLQAELANTGVKVQLVLPATTSTELWDIAGVPLSQLNQSSIMTAENMVDASLAGYDRGEAVTLPSVDDTRLWEAYDAARGGLVAASQTGQPASRYGVN</sequence>
<dbReference type="Gene3D" id="3.40.50.720">
    <property type="entry name" value="NAD(P)-binding Rossmann-like Domain"/>
    <property type="match status" value="1"/>
</dbReference>
<comment type="similarity">
    <text evidence="1 11">Belongs to the short-chain dehydrogenases/reductases (SDR) family.</text>
</comment>
<evidence type="ECO:0000256" key="7">
    <source>
        <dbReference type="ARBA" id="ARBA00044271"/>
    </source>
</evidence>
<dbReference type="PANTHER" id="PTHR43086">
    <property type="entry name" value="VERY-LONG-CHAIN 3-OXOOACYL-COA REDUCTASE"/>
    <property type="match status" value="1"/>
</dbReference>
<dbReference type="PRINTS" id="PR00081">
    <property type="entry name" value="GDHRDH"/>
</dbReference>
<gene>
    <name evidence="12" type="ORF">FXV83_12760</name>
</gene>
<accession>A0A5S4YX28</accession>
<dbReference type="Proteomes" id="UP000324797">
    <property type="component" value="Unassembled WGS sequence"/>
</dbReference>
<proteinExistence type="inferred from homology"/>
<comment type="function">
    <text evidence="9">NADP-dependent dehydrogenase with broad substrate specificity acting on 3-hydroxy acids. Catalyzes the NADP-dependent oxidation of L-allo-threonine to L-2-amino-3-keto-butyrate, which is spontaneously decarboxylated into aminoacetone. Also acts on D-threonine, L-serine, D-serine, D-3-hydroxyisobutyrate, L-3-hydroxyisobutyrate, D-glycerate and L-glycerate. Able to catalyze the reduction of the malonic semialdehyde to 3-hydroxypropionic acid. YdfG is apparently supplementing RutE, the presumed malonic semialdehyde reductase involved in pyrimidine degradation since both are able to detoxify malonic semialdehyde.</text>
</comment>
<dbReference type="PROSITE" id="PS00061">
    <property type="entry name" value="ADH_SHORT"/>
    <property type="match status" value="1"/>
</dbReference>
<evidence type="ECO:0000256" key="6">
    <source>
        <dbReference type="ARBA" id="ARBA00044065"/>
    </source>
</evidence>
<evidence type="ECO:0000256" key="1">
    <source>
        <dbReference type="ARBA" id="ARBA00006484"/>
    </source>
</evidence>
<dbReference type="RefSeq" id="WP_148739528.1">
    <property type="nucleotide sequence ID" value="NZ_VSTH01000041.1"/>
</dbReference>
<keyword evidence="2" id="KW-0560">Oxidoreductase</keyword>
<evidence type="ECO:0000313" key="13">
    <source>
        <dbReference type="Proteomes" id="UP000324797"/>
    </source>
</evidence>
<name>A0A5S4YX28_9BRAD</name>
<dbReference type="InterPro" id="IPR036291">
    <property type="entry name" value="NAD(P)-bd_dom_sf"/>
</dbReference>
<evidence type="ECO:0000256" key="10">
    <source>
        <dbReference type="ARBA" id="ARBA00047274"/>
    </source>
</evidence>
<evidence type="ECO:0000256" key="11">
    <source>
        <dbReference type="RuleBase" id="RU000363"/>
    </source>
</evidence>
<evidence type="ECO:0000256" key="9">
    <source>
        <dbReference type="ARBA" id="ARBA00045650"/>
    </source>
</evidence>
<evidence type="ECO:0000256" key="2">
    <source>
        <dbReference type="ARBA" id="ARBA00023002"/>
    </source>
</evidence>
<evidence type="ECO:0000256" key="8">
    <source>
        <dbReference type="ARBA" id="ARBA00044349"/>
    </source>
</evidence>
<dbReference type="InterPro" id="IPR020904">
    <property type="entry name" value="Sc_DH/Rdtase_CS"/>
</dbReference>
<comment type="caution">
    <text evidence="12">The sequence shown here is derived from an EMBL/GenBank/DDBJ whole genome shotgun (WGS) entry which is preliminary data.</text>
</comment>
<comment type="catalytic activity">
    <reaction evidence="10">
        <text>3-hydroxypropanoate + NADP(+) = 3-oxopropanoate + NADPH + H(+)</text>
        <dbReference type="Rhea" id="RHEA:26438"/>
        <dbReference type="ChEBI" id="CHEBI:15378"/>
        <dbReference type="ChEBI" id="CHEBI:16510"/>
        <dbReference type="ChEBI" id="CHEBI:33190"/>
        <dbReference type="ChEBI" id="CHEBI:57783"/>
        <dbReference type="ChEBI" id="CHEBI:58349"/>
        <dbReference type="EC" id="1.1.1.298"/>
    </reaction>
</comment>
<dbReference type="GO" id="GO:0035527">
    <property type="term" value="F:3-hydroxypropionate dehydrogenase (NADP+) activity"/>
    <property type="evidence" value="ECO:0007669"/>
    <property type="project" value="UniProtKB-EC"/>
</dbReference>
<dbReference type="AlphaFoldDB" id="A0A5S4YX28"/>
<evidence type="ECO:0000256" key="5">
    <source>
        <dbReference type="ARBA" id="ARBA00044059"/>
    </source>
</evidence>
<dbReference type="PIRSF" id="PIRSF000126">
    <property type="entry name" value="11-beta-HSD1"/>
    <property type="match status" value="1"/>
</dbReference>
<protein>
    <recommendedName>
        <fullName evidence="6">NADP-dependent 3-hydroxy acid dehydrogenase YdfG</fullName>
        <ecNumber evidence="4">1.1.1.298</ecNumber>
        <ecNumber evidence="5">1.1.1.381</ecNumber>
    </recommendedName>
    <alternativeName>
        <fullName evidence="8">L-allo-threonine dehydrogenase</fullName>
    </alternativeName>
    <alternativeName>
        <fullName evidence="7">Malonic semialdehyde reductase</fullName>
    </alternativeName>
</protein>
<dbReference type="EC" id="1.1.1.298" evidence="4"/>
<reference evidence="12 13" key="1">
    <citation type="submission" date="2019-08" db="EMBL/GenBank/DDBJ databases">
        <title>Bradyrhizobium hipponensis sp. nov., a rhizobium isolated from a Lupinus angustifolius root nodule in Tunisia.</title>
        <authorList>
            <person name="Off K."/>
            <person name="Rejili M."/>
            <person name="Mars M."/>
            <person name="Brachmann A."/>
            <person name="Marin M."/>
        </authorList>
    </citation>
    <scope>NUCLEOTIDE SEQUENCE [LARGE SCALE GENOMIC DNA]</scope>
    <source>
        <strain evidence="13">aSej3</strain>
    </source>
</reference>
<dbReference type="Pfam" id="PF00106">
    <property type="entry name" value="adh_short"/>
    <property type="match status" value="1"/>
</dbReference>
<evidence type="ECO:0000313" key="12">
    <source>
        <dbReference type="EMBL" id="TYO66129.1"/>
    </source>
</evidence>
<dbReference type="PANTHER" id="PTHR43086:SF3">
    <property type="entry name" value="NADP-DEPENDENT 3-HYDROXY ACID DEHYDROGENASE YDFG"/>
    <property type="match status" value="1"/>
</dbReference>
<dbReference type="InterPro" id="IPR002347">
    <property type="entry name" value="SDR_fam"/>
</dbReference>
<dbReference type="PRINTS" id="PR00080">
    <property type="entry name" value="SDRFAMILY"/>
</dbReference>
<comment type="catalytic activity">
    <reaction evidence="3">
        <text>L-allo-threonine + NADP(+) = aminoacetone + CO2 + NADPH</text>
        <dbReference type="Rhea" id="RHEA:43524"/>
        <dbReference type="ChEBI" id="CHEBI:16526"/>
        <dbReference type="ChEBI" id="CHEBI:57783"/>
        <dbReference type="ChEBI" id="CHEBI:58320"/>
        <dbReference type="ChEBI" id="CHEBI:58349"/>
        <dbReference type="ChEBI" id="CHEBI:58585"/>
        <dbReference type="EC" id="1.1.1.381"/>
    </reaction>
</comment>
<keyword evidence="13" id="KW-1185">Reference proteome</keyword>
<evidence type="ECO:0000256" key="4">
    <source>
        <dbReference type="ARBA" id="ARBA00044050"/>
    </source>
</evidence>